<dbReference type="EMBL" id="CAXDID020000006">
    <property type="protein sequence ID" value="CAL5975466.1"/>
    <property type="molecule type" value="Genomic_DNA"/>
</dbReference>
<evidence type="ECO:0000313" key="1">
    <source>
        <dbReference type="EMBL" id="CAI9927891.1"/>
    </source>
</evidence>
<dbReference type="EMBL" id="CATOUU010000386">
    <property type="protein sequence ID" value="CAI9927891.1"/>
    <property type="molecule type" value="Genomic_DNA"/>
</dbReference>
<accession>A0AA86NZU2</accession>
<dbReference type="Proteomes" id="UP001642409">
    <property type="component" value="Unassembled WGS sequence"/>
</dbReference>
<name>A0AA86NZU2_9EUKA</name>
<protein>
    <submittedName>
        <fullName evidence="2">Hypothetical_protein</fullName>
    </submittedName>
</protein>
<gene>
    <name evidence="1" type="ORF">HINF_LOCUS15536</name>
    <name evidence="2" type="ORF">HINF_LOCUS3346</name>
</gene>
<reference evidence="1" key="1">
    <citation type="submission" date="2023-06" db="EMBL/GenBank/DDBJ databases">
        <authorList>
            <person name="Kurt Z."/>
        </authorList>
    </citation>
    <scope>NUCLEOTIDE SEQUENCE</scope>
</reference>
<reference evidence="2 3" key="2">
    <citation type="submission" date="2024-07" db="EMBL/GenBank/DDBJ databases">
        <authorList>
            <person name="Akdeniz Z."/>
        </authorList>
    </citation>
    <scope>NUCLEOTIDE SEQUENCE [LARGE SCALE GENOMIC DNA]</scope>
</reference>
<proteinExistence type="predicted"/>
<organism evidence="1">
    <name type="scientific">Hexamita inflata</name>
    <dbReference type="NCBI Taxonomy" id="28002"/>
    <lineage>
        <taxon>Eukaryota</taxon>
        <taxon>Metamonada</taxon>
        <taxon>Diplomonadida</taxon>
        <taxon>Hexamitidae</taxon>
        <taxon>Hexamitinae</taxon>
        <taxon>Hexamita</taxon>
    </lineage>
</organism>
<dbReference type="AlphaFoldDB" id="A0AA86NZU2"/>
<sequence length="194" mass="22778">MHGGTFINHEQMNRTTQVINMIHRKHRMIQNDKSLHKDNIFSILEVGKSGLKLKDSKLIETYYNFINNQQQRYPTYNKQVEALLTFVVLFQYFQKRVQQKMLNINQNMNQICNSQASIETKLTQSIVNEGHNRLNSSKVLIIQQVKFQLVNVKLYFQQCGSNQLCINVFSPLTHFLATTSIYAYFIGRTVHIYI</sequence>
<evidence type="ECO:0000313" key="2">
    <source>
        <dbReference type="EMBL" id="CAL5975466.1"/>
    </source>
</evidence>
<comment type="caution">
    <text evidence="1">The sequence shown here is derived from an EMBL/GenBank/DDBJ whole genome shotgun (WGS) entry which is preliminary data.</text>
</comment>
<keyword evidence="3" id="KW-1185">Reference proteome</keyword>
<evidence type="ECO:0000313" key="3">
    <source>
        <dbReference type="Proteomes" id="UP001642409"/>
    </source>
</evidence>